<keyword evidence="3" id="KW-0592">Phosphate transport</keyword>
<comment type="similarity">
    <text evidence="1">Belongs to the PstS family.</text>
</comment>
<dbReference type="InterPro" id="IPR005673">
    <property type="entry name" value="ABC_phos-bd_PstS"/>
</dbReference>
<dbReference type="AlphaFoldDB" id="A0A6J7TPW9"/>
<proteinExistence type="inferred from homology"/>
<dbReference type="GO" id="GO:0042301">
    <property type="term" value="F:phosphate ion binding"/>
    <property type="evidence" value="ECO:0007669"/>
    <property type="project" value="InterPro"/>
</dbReference>
<dbReference type="PANTHER" id="PTHR42996:SF1">
    <property type="entry name" value="PHOSPHATE-BINDING PROTEIN PSTS"/>
    <property type="match status" value="1"/>
</dbReference>
<dbReference type="SUPFAM" id="SSF53850">
    <property type="entry name" value="Periplasmic binding protein-like II"/>
    <property type="match status" value="1"/>
</dbReference>
<gene>
    <name evidence="5" type="ORF">UFOPK4295_01273</name>
</gene>
<dbReference type="PIRSF" id="PIRSF002756">
    <property type="entry name" value="PstS"/>
    <property type="match status" value="1"/>
</dbReference>
<organism evidence="5">
    <name type="scientific">freshwater metagenome</name>
    <dbReference type="NCBI Taxonomy" id="449393"/>
    <lineage>
        <taxon>unclassified sequences</taxon>
        <taxon>metagenomes</taxon>
        <taxon>ecological metagenomes</taxon>
    </lineage>
</organism>
<protein>
    <submittedName>
        <fullName evidence="5">Unannotated protein</fullName>
    </submittedName>
</protein>
<feature type="domain" description="PBP" evidence="4">
    <location>
        <begin position="29"/>
        <end position="367"/>
    </location>
</feature>
<evidence type="ECO:0000313" key="5">
    <source>
        <dbReference type="EMBL" id="CAB5054726.1"/>
    </source>
</evidence>
<dbReference type="GO" id="GO:0035435">
    <property type="term" value="P:phosphate ion transmembrane transport"/>
    <property type="evidence" value="ECO:0007669"/>
    <property type="project" value="InterPro"/>
</dbReference>
<evidence type="ECO:0000256" key="1">
    <source>
        <dbReference type="ARBA" id="ARBA00008725"/>
    </source>
</evidence>
<dbReference type="Gene3D" id="3.40.190.10">
    <property type="entry name" value="Periplasmic binding protein-like II"/>
    <property type="match status" value="2"/>
</dbReference>
<keyword evidence="2" id="KW-0813">Transport</keyword>
<dbReference type="EMBL" id="CAFBQF010000076">
    <property type="protein sequence ID" value="CAB5054726.1"/>
    <property type="molecule type" value="Genomic_DNA"/>
</dbReference>
<dbReference type="InterPro" id="IPR050962">
    <property type="entry name" value="Phosphate-bind_PstS"/>
</dbReference>
<accession>A0A6J7TPW9</accession>
<sequence>MTLRLGRRFNVGATALISAALVTALVAAPAHAAVTISGSGSTAVKNLLDVCIPDYQKASGNTVNYAGGGSGAGRSALTAGTVDFAFSDAAFGSTEAKPADFLYVPNVGFPLAIMAKLDGYNDTLNLSTKTLSGIYAGKITKWNDPAIVADNNKTVQVPVYKKRNKIDPKTKKVMKDKKGKVITETYTSGTKSVVETAKLPATAITVWFRSDKSGSTGIFTNWLTILDPTTWTKAGSAGQQTFTSAFPGDSVPAGTFQGGSGSDGVANGVASKDGSIGYAETSYATERKLIIAKLQNGAGEYVAPSPEGTAVFLNNYLPGAKGTLTVDVKSKVSGAYTLSSFAYGLAYGGGKDATKQAAVKEFMTYVLTTCANTHAVAKGYIVLTGGLASVAAANIAAIG</sequence>
<evidence type="ECO:0000259" key="4">
    <source>
        <dbReference type="Pfam" id="PF12849"/>
    </source>
</evidence>
<reference evidence="5" key="1">
    <citation type="submission" date="2020-05" db="EMBL/GenBank/DDBJ databases">
        <authorList>
            <person name="Chiriac C."/>
            <person name="Salcher M."/>
            <person name="Ghai R."/>
            <person name="Kavagutti S V."/>
        </authorList>
    </citation>
    <scope>NUCLEOTIDE SEQUENCE</scope>
</reference>
<evidence type="ECO:0000256" key="2">
    <source>
        <dbReference type="ARBA" id="ARBA00022448"/>
    </source>
</evidence>
<evidence type="ECO:0000256" key="3">
    <source>
        <dbReference type="ARBA" id="ARBA00022592"/>
    </source>
</evidence>
<dbReference type="InterPro" id="IPR024370">
    <property type="entry name" value="PBP_domain"/>
</dbReference>
<dbReference type="PANTHER" id="PTHR42996">
    <property type="entry name" value="PHOSPHATE-BINDING PROTEIN PSTS"/>
    <property type="match status" value="1"/>
</dbReference>
<dbReference type="InterPro" id="IPR006311">
    <property type="entry name" value="TAT_signal"/>
</dbReference>
<dbReference type="GO" id="GO:0043190">
    <property type="term" value="C:ATP-binding cassette (ABC) transporter complex"/>
    <property type="evidence" value="ECO:0007669"/>
    <property type="project" value="InterPro"/>
</dbReference>
<name>A0A6J7TPW9_9ZZZZ</name>
<dbReference type="Pfam" id="PF12849">
    <property type="entry name" value="PBP_like_2"/>
    <property type="match status" value="1"/>
</dbReference>
<dbReference type="PROSITE" id="PS51318">
    <property type="entry name" value="TAT"/>
    <property type="match status" value="1"/>
</dbReference>